<sequence length="612" mass="68580">MRSRLLVILALALFVPVAAADVLSNRLKQQHPSPYLAMHGDDPVAWQDWGPAAIVRARREGKLLFVSVGYFTCHWCHVMKRESYRNPAIAAYINRHFIPVKVDRELEAALDARLIEFAERTQGHGGWPLNVFMTPEGYPMFAVLYQPPQVFHEQIRRVQTVWASDRESLSRVARREASPARDPGPPVLDAQRVATHRTEFIKALLDSADLLQGGFGQSSKFPPSPQLMLVLDLYARQPDPKLKEFLVVTLDTMARRGLRDHVGGGFFRYTTDPSWKTPHFEKMLYDNAQLARVYHRAGRLLNRDDYRKVAADTIRFMAREMRTNDGAFLAALSAVDDRNVEGGYYLWREPELKRLLTEEERRIVQHAWRMSGPAPFDAGYLPWPAHTVAETAALLGVDVLRVDSHLTAAAGKLRLARQQRNLPRDTKLLAGWNGLMLTTLSEMARDTPGDPELHRMAKGLRDYLVTTLWTGDRLKRAVAGERELGAASLEDYACVAEGLLAWARLTGAAEDYRLALAVARAAWKRFYSSRGWRLADQSLMAAEPGQDVLADGPIPAPSAVLIRVSLDLAAHERDAALRRQALAALNSGHGLIDQDPVLHASHIAAMLDVSDR</sequence>
<dbReference type="InterPro" id="IPR004879">
    <property type="entry name" value="Ssp411-like_TRX"/>
</dbReference>
<dbReference type="InterPro" id="IPR008928">
    <property type="entry name" value="6-hairpin_glycosidase_sf"/>
</dbReference>
<comment type="caution">
    <text evidence="3">The sequence shown here is derived from an EMBL/GenBank/DDBJ whole genome shotgun (WGS) entry which is preliminary data.</text>
</comment>
<name>A0A1F6T0U8_9PROT</name>
<accession>A0A1F6T0U8</accession>
<dbReference type="PANTHER" id="PTHR42899">
    <property type="entry name" value="SPERMATOGENESIS-ASSOCIATED PROTEIN 20"/>
    <property type="match status" value="1"/>
</dbReference>
<evidence type="ECO:0000313" key="3">
    <source>
        <dbReference type="EMBL" id="OGI38596.1"/>
    </source>
</evidence>
<dbReference type="SUPFAM" id="SSF48208">
    <property type="entry name" value="Six-hairpin glycosidases"/>
    <property type="match status" value="1"/>
</dbReference>
<protein>
    <recommendedName>
        <fullName evidence="2">Spermatogenesis-associated protein 20-like TRX domain-containing protein</fullName>
    </recommendedName>
</protein>
<evidence type="ECO:0000259" key="2">
    <source>
        <dbReference type="Pfam" id="PF03190"/>
    </source>
</evidence>
<dbReference type="AlphaFoldDB" id="A0A1F6T0U8"/>
<dbReference type="InterPro" id="IPR036249">
    <property type="entry name" value="Thioredoxin-like_sf"/>
</dbReference>
<feature type="domain" description="Spermatogenesis-associated protein 20-like TRX" evidence="2">
    <location>
        <begin position="25"/>
        <end position="174"/>
    </location>
</feature>
<evidence type="ECO:0000256" key="1">
    <source>
        <dbReference type="SAM" id="SignalP"/>
    </source>
</evidence>
<dbReference type="Proteomes" id="UP000178379">
    <property type="component" value="Unassembled WGS sequence"/>
</dbReference>
<dbReference type="SUPFAM" id="SSF52833">
    <property type="entry name" value="Thioredoxin-like"/>
    <property type="match status" value="1"/>
</dbReference>
<proteinExistence type="predicted"/>
<feature type="chain" id="PRO_5009526517" description="Spermatogenesis-associated protein 20-like TRX domain-containing protein" evidence="1">
    <location>
        <begin position="21"/>
        <end position="612"/>
    </location>
</feature>
<reference evidence="3 4" key="1">
    <citation type="journal article" date="2016" name="Nat. Commun.">
        <title>Thousands of microbial genomes shed light on interconnected biogeochemical processes in an aquifer system.</title>
        <authorList>
            <person name="Anantharaman K."/>
            <person name="Brown C.T."/>
            <person name="Hug L.A."/>
            <person name="Sharon I."/>
            <person name="Castelle C.J."/>
            <person name="Probst A.J."/>
            <person name="Thomas B.C."/>
            <person name="Singh A."/>
            <person name="Wilkins M.J."/>
            <person name="Karaoz U."/>
            <person name="Brodie E.L."/>
            <person name="Williams K.H."/>
            <person name="Hubbard S.S."/>
            <person name="Banfield J.F."/>
        </authorList>
    </citation>
    <scope>NUCLEOTIDE SEQUENCE [LARGE SCALE GENOMIC DNA]</scope>
</reference>
<evidence type="ECO:0000313" key="4">
    <source>
        <dbReference type="Proteomes" id="UP000178379"/>
    </source>
</evidence>
<gene>
    <name evidence="3" type="ORF">A2140_05945</name>
</gene>
<dbReference type="Gene3D" id="3.40.30.10">
    <property type="entry name" value="Glutaredoxin"/>
    <property type="match status" value="1"/>
</dbReference>
<dbReference type="GO" id="GO:0005975">
    <property type="term" value="P:carbohydrate metabolic process"/>
    <property type="evidence" value="ECO:0007669"/>
    <property type="project" value="InterPro"/>
</dbReference>
<feature type="signal peptide" evidence="1">
    <location>
        <begin position="1"/>
        <end position="20"/>
    </location>
</feature>
<organism evidence="3 4">
    <name type="scientific">Candidatus Muproteobacteria bacterium RBG_16_62_13</name>
    <dbReference type="NCBI Taxonomy" id="1817756"/>
    <lineage>
        <taxon>Bacteria</taxon>
        <taxon>Pseudomonadati</taxon>
        <taxon>Pseudomonadota</taxon>
        <taxon>Candidatus Muproteobacteria</taxon>
    </lineage>
</organism>
<dbReference type="EMBL" id="MFSQ01000116">
    <property type="protein sequence ID" value="OGI38596.1"/>
    <property type="molecule type" value="Genomic_DNA"/>
</dbReference>
<dbReference type="InterPro" id="IPR024705">
    <property type="entry name" value="Ssp411"/>
</dbReference>
<dbReference type="Pfam" id="PF03190">
    <property type="entry name" value="Thioredox_DsbH"/>
    <property type="match status" value="1"/>
</dbReference>
<dbReference type="PANTHER" id="PTHR42899:SF1">
    <property type="entry name" value="SPERMATOGENESIS-ASSOCIATED PROTEIN 20"/>
    <property type="match status" value="1"/>
</dbReference>
<dbReference type="STRING" id="1817756.A2140_05945"/>
<dbReference type="PIRSF" id="PIRSF006402">
    <property type="entry name" value="UCP006402_thioredoxin"/>
    <property type="match status" value="1"/>
</dbReference>
<keyword evidence="1" id="KW-0732">Signal</keyword>